<feature type="transmembrane region" description="Helical" evidence="6">
    <location>
        <begin position="198"/>
        <end position="218"/>
    </location>
</feature>
<dbReference type="EMBL" id="KB299994">
    <property type="protein sequence ID" value="ELU07338.1"/>
    <property type="molecule type" value="Genomic_DNA"/>
</dbReference>
<gene>
    <name evidence="8" type="ORF">CAPTEDRAFT_215385</name>
</gene>
<dbReference type="HOGENOM" id="CLU_380473_0_0_1"/>
<feature type="compositionally biased region" description="Low complexity" evidence="5">
    <location>
        <begin position="471"/>
        <end position="483"/>
    </location>
</feature>
<feature type="transmembrane region" description="Helical" evidence="6">
    <location>
        <begin position="617"/>
        <end position="638"/>
    </location>
</feature>
<feature type="region of interest" description="Disordered" evidence="5">
    <location>
        <begin position="673"/>
        <end position="713"/>
    </location>
</feature>
<dbReference type="PANTHER" id="PTHR43243:SF20">
    <property type="entry name" value="CATIONIC AMINO ACID TRANSPORTER 3"/>
    <property type="match status" value="1"/>
</dbReference>
<dbReference type="OMA" id="DQYGYQS"/>
<protein>
    <recommendedName>
        <fullName evidence="7">Cationic amino acid transporter C-terminal domain-containing protein</fullName>
    </recommendedName>
</protein>
<dbReference type="GO" id="GO:0005886">
    <property type="term" value="C:plasma membrane"/>
    <property type="evidence" value="ECO:0007669"/>
    <property type="project" value="TreeGrafter"/>
</dbReference>
<evidence type="ECO:0000256" key="3">
    <source>
        <dbReference type="ARBA" id="ARBA00022989"/>
    </source>
</evidence>
<feature type="transmembrane region" description="Helical" evidence="6">
    <location>
        <begin position="172"/>
        <end position="191"/>
    </location>
</feature>
<feature type="transmembrane region" description="Helical" evidence="6">
    <location>
        <begin position="108"/>
        <end position="127"/>
    </location>
</feature>
<evidence type="ECO:0000256" key="4">
    <source>
        <dbReference type="ARBA" id="ARBA00023136"/>
    </source>
</evidence>
<accession>R7UMK9</accession>
<sequence length="728" mass="79470">MGDQSDDHVTAATPSARWHMLFRIKTSTRVFMRESPLYHTTFDLVSASLSAVLPLSIFVLVGLAAQDCAGPSVCLSAVLAAISAMLSGFSYAELRSRCHRGQTTAYEYVYRVAGELLAFCVGCTLLLHHVTCAAMAARAISANIDVLTSFSLTNLTLSHVGRLPIVDATLDFVGFFISLIAMLLVSVNLLWPQRRQLNVGSAAVCVSIAIFAMVVAVFRFDFSNWATTQLFFTNGAIGVFSGAAILVLGFSTYEQTFRSTDFTSRVIRRPVILSETINFSVTTLLLIGVGSSLTLLSLNSSWSSEAPFAESYLDADISWMKYLVSSVTVLFLIPVLLSQFHSGVMMLGDLSQDGLLPRVFSFQNDDKHLPLWSAAVCGIISSISSMLLTLTALAQTAAISFLLVHTITALIVLALRFRPTEESANEAQKRRQIQKRLRKRTGNSVRNNNRVKAAKNSYGATTAPRTEEVNISESPSNSSGSGILNTSAESGDVELLGRQESLQGQPREQLSSSDSDIDDVVEEYKFNVCIRVLTEQRHRDFFLKVPSVESYRRAMLAILAFLVASVCTAAILLRGQSHIAHGQPIVFVFLAIFVAILAVCLVVAARQPTDTVECAFLLIKVPGVPWLPLVGAFINMNLMVSLPAIAWVILSVWSISGVIVYLAFSMKNSNEAQVQEHRPGERRGLLPPLPSRESVSSKFVPASTGHPPARGYRNLLNEEDTRVIEERA</sequence>
<feature type="transmembrane region" description="Helical" evidence="6">
    <location>
        <begin position="585"/>
        <end position="605"/>
    </location>
</feature>
<keyword evidence="4 6" id="KW-0472">Membrane</keyword>
<feature type="compositionally biased region" description="Basic and acidic residues" evidence="5">
    <location>
        <begin position="674"/>
        <end position="684"/>
    </location>
</feature>
<dbReference type="STRING" id="283909.R7UMK9"/>
<name>R7UMK9_CAPTE</name>
<feature type="transmembrane region" description="Helical" evidence="6">
    <location>
        <begin position="72"/>
        <end position="92"/>
    </location>
</feature>
<dbReference type="Gene3D" id="1.20.1740.10">
    <property type="entry name" value="Amino acid/polyamine transporter I"/>
    <property type="match status" value="2"/>
</dbReference>
<feature type="transmembrane region" description="Helical" evidence="6">
    <location>
        <begin position="554"/>
        <end position="573"/>
    </location>
</feature>
<evidence type="ECO:0000313" key="8">
    <source>
        <dbReference type="EMBL" id="ELU07338.1"/>
    </source>
</evidence>
<feature type="transmembrane region" description="Helical" evidence="6">
    <location>
        <begin position="644"/>
        <end position="664"/>
    </location>
</feature>
<comment type="subcellular location">
    <subcellularLocation>
        <location evidence="1">Membrane</location>
        <topology evidence="1">Multi-pass membrane protein</topology>
    </subcellularLocation>
</comment>
<evidence type="ECO:0000256" key="1">
    <source>
        <dbReference type="ARBA" id="ARBA00004141"/>
    </source>
</evidence>
<keyword evidence="2 6" id="KW-0812">Transmembrane</keyword>
<feature type="transmembrane region" description="Helical" evidence="6">
    <location>
        <begin position="369"/>
        <end position="390"/>
    </location>
</feature>
<reference evidence="9" key="3">
    <citation type="submission" date="2015-06" db="UniProtKB">
        <authorList>
            <consortium name="EnsemblMetazoa"/>
        </authorList>
    </citation>
    <scope>IDENTIFICATION</scope>
</reference>
<feature type="transmembrane region" description="Helical" evidence="6">
    <location>
        <begin position="271"/>
        <end position="299"/>
    </location>
</feature>
<proteinExistence type="predicted"/>
<reference evidence="8 10" key="2">
    <citation type="journal article" date="2013" name="Nature">
        <title>Insights into bilaterian evolution from three spiralian genomes.</title>
        <authorList>
            <person name="Simakov O."/>
            <person name="Marletaz F."/>
            <person name="Cho S.J."/>
            <person name="Edsinger-Gonzales E."/>
            <person name="Havlak P."/>
            <person name="Hellsten U."/>
            <person name="Kuo D.H."/>
            <person name="Larsson T."/>
            <person name="Lv J."/>
            <person name="Arendt D."/>
            <person name="Savage R."/>
            <person name="Osoegawa K."/>
            <person name="de Jong P."/>
            <person name="Grimwood J."/>
            <person name="Chapman J.A."/>
            <person name="Shapiro H."/>
            <person name="Aerts A."/>
            <person name="Otillar R.P."/>
            <person name="Terry A.Y."/>
            <person name="Boore J.L."/>
            <person name="Grigoriev I.V."/>
            <person name="Lindberg D.R."/>
            <person name="Seaver E.C."/>
            <person name="Weisblat D.A."/>
            <person name="Putnam N.H."/>
            <person name="Rokhsar D.S."/>
        </authorList>
    </citation>
    <scope>NUCLEOTIDE SEQUENCE</scope>
    <source>
        <strain evidence="8 10">I ESC-2004</strain>
    </source>
</reference>
<keyword evidence="10" id="KW-1185">Reference proteome</keyword>
<feature type="domain" description="Cationic amino acid transporter C-terminal" evidence="7">
    <location>
        <begin position="620"/>
        <end position="669"/>
    </location>
</feature>
<feature type="transmembrane region" description="Helical" evidence="6">
    <location>
        <begin position="230"/>
        <end position="250"/>
    </location>
</feature>
<feature type="transmembrane region" description="Helical" evidence="6">
    <location>
        <begin position="396"/>
        <end position="415"/>
    </location>
</feature>
<evidence type="ECO:0000313" key="9">
    <source>
        <dbReference type="EnsemblMetazoa" id="CapteP215385"/>
    </source>
</evidence>
<evidence type="ECO:0000256" key="5">
    <source>
        <dbReference type="SAM" id="MobiDB-lite"/>
    </source>
</evidence>
<evidence type="ECO:0000259" key="7">
    <source>
        <dbReference type="Pfam" id="PF13906"/>
    </source>
</evidence>
<dbReference type="EnsemblMetazoa" id="CapteT215385">
    <property type="protein sequence ID" value="CapteP215385"/>
    <property type="gene ID" value="CapteG215385"/>
</dbReference>
<dbReference type="AlphaFoldDB" id="R7UMK9"/>
<dbReference type="EMBL" id="AMQN01007098">
    <property type="status" value="NOT_ANNOTATED_CDS"/>
    <property type="molecule type" value="Genomic_DNA"/>
</dbReference>
<organism evidence="8">
    <name type="scientific">Capitella teleta</name>
    <name type="common">Polychaete worm</name>
    <dbReference type="NCBI Taxonomy" id="283909"/>
    <lineage>
        <taxon>Eukaryota</taxon>
        <taxon>Metazoa</taxon>
        <taxon>Spiralia</taxon>
        <taxon>Lophotrochozoa</taxon>
        <taxon>Annelida</taxon>
        <taxon>Polychaeta</taxon>
        <taxon>Sedentaria</taxon>
        <taxon>Scolecida</taxon>
        <taxon>Capitellidae</taxon>
        <taxon>Capitella</taxon>
    </lineage>
</organism>
<dbReference type="InterPro" id="IPR002293">
    <property type="entry name" value="AA/rel_permease1"/>
</dbReference>
<evidence type="ECO:0000256" key="6">
    <source>
        <dbReference type="SAM" id="Phobius"/>
    </source>
</evidence>
<dbReference type="PANTHER" id="PTHR43243">
    <property type="entry name" value="INNER MEMBRANE TRANSPORTER YGJI-RELATED"/>
    <property type="match status" value="1"/>
</dbReference>
<dbReference type="Proteomes" id="UP000014760">
    <property type="component" value="Unassembled WGS sequence"/>
</dbReference>
<reference evidence="10" key="1">
    <citation type="submission" date="2012-12" db="EMBL/GenBank/DDBJ databases">
        <authorList>
            <person name="Hellsten U."/>
            <person name="Grimwood J."/>
            <person name="Chapman J.A."/>
            <person name="Shapiro H."/>
            <person name="Aerts A."/>
            <person name="Otillar R.P."/>
            <person name="Terry A.Y."/>
            <person name="Boore J.L."/>
            <person name="Simakov O."/>
            <person name="Marletaz F."/>
            <person name="Cho S.-J."/>
            <person name="Edsinger-Gonzales E."/>
            <person name="Havlak P."/>
            <person name="Kuo D.-H."/>
            <person name="Larsson T."/>
            <person name="Lv J."/>
            <person name="Arendt D."/>
            <person name="Savage R."/>
            <person name="Osoegawa K."/>
            <person name="de Jong P."/>
            <person name="Lindberg D.R."/>
            <person name="Seaver E.C."/>
            <person name="Weisblat D.A."/>
            <person name="Putnam N.H."/>
            <person name="Grigoriev I.V."/>
            <person name="Rokhsar D.S."/>
        </authorList>
    </citation>
    <scope>NUCLEOTIDE SEQUENCE</scope>
    <source>
        <strain evidence="10">I ESC-2004</strain>
    </source>
</reference>
<feature type="compositionally biased region" description="Basic residues" evidence="5">
    <location>
        <begin position="430"/>
        <end position="441"/>
    </location>
</feature>
<feature type="region of interest" description="Disordered" evidence="5">
    <location>
        <begin position="424"/>
        <end position="484"/>
    </location>
</feature>
<keyword evidence="3 6" id="KW-1133">Transmembrane helix</keyword>
<dbReference type="OrthoDB" id="6507024at2759"/>
<feature type="transmembrane region" description="Helical" evidence="6">
    <location>
        <begin position="319"/>
        <end position="337"/>
    </location>
</feature>
<dbReference type="GO" id="GO:0015171">
    <property type="term" value="F:amino acid transmembrane transporter activity"/>
    <property type="evidence" value="ECO:0007669"/>
    <property type="project" value="TreeGrafter"/>
</dbReference>
<evidence type="ECO:0000256" key="2">
    <source>
        <dbReference type="ARBA" id="ARBA00022692"/>
    </source>
</evidence>
<evidence type="ECO:0000313" key="10">
    <source>
        <dbReference type="Proteomes" id="UP000014760"/>
    </source>
</evidence>
<feature type="transmembrane region" description="Helical" evidence="6">
    <location>
        <begin position="44"/>
        <end position="65"/>
    </location>
</feature>
<dbReference type="InterPro" id="IPR029485">
    <property type="entry name" value="CAT_C"/>
</dbReference>
<dbReference type="Pfam" id="PF13520">
    <property type="entry name" value="AA_permease_2"/>
    <property type="match status" value="1"/>
</dbReference>
<dbReference type="Pfam" id="PF13906">
    <property type="entry name" value="AA_permease_C"/>
    <property type="match status" value="1"/>
</dbReference>